<comment type="caution">
    <text evidence="1">The sequence shown here is derived from an EMBL/GenBank/DDBJ whole genome shotgun (WGS) entry which is preliminary data.</text>
</comment>
<dbReference type="Proteomes" id="UP000283269">
    <property type="component" value="Unassembled WGS sequence"/>
</dbReference>
<name>A0A409WLD3_PSICY</name>
<organism evidence="1 2">
    <name type="scientific">Psilocybe cyanescens</name>
    <dbReference type="NCBI Taxonomy" id="93625"/>
    <lineage>
        <taxon>Eukaryota</taxon>
        <taxon>Fungi</taxon>
        <taxon>Dikarya</taxon>
        <taxon>Basidiomycota</taxon>
        <taxon>Agaricomycotina</taxon>
        <taxon>Agaricomycetes</taxon>
        <taxon>Agaricomycetidae</taxon>
        <taxon>Agaricales</taxon>
        <taxon>Agaricineae</taxon>
        <taxon>Strophariaceae</taxon>
        <taxon>Psilocybe</taxon>
    </lineage>
</organism>
<sequence length="153" mass="17682">MYIEPTTFSAEQYFTTQLPPPALYHDVKSQEEEGRAVVLVTCWVVTQPFPPSYVHNLVCDPHVPDVQFLQRYAVIFMHRQFNLQPFSRHYSCSTNPFLDLLDIDSSESQGATPRRSATPNKHEELLQVLIDYKEVHARGTLHNLTFVTVNDYL</sequence>
<protein>
    <submittedName>
        <fullName evidence="1">Uncharacterized protein</fullName>
    </submittedName>
</protein>
<gene>
    <name evidence="1" type="ORF">CVT25_002565</name>
</gene>
<evidence type="ECO:0000313" key="2">
    <source>
        <dbReference type="Proteomes" id="UP000283269"/>
    </source>
</evidence>
<dbReference type="STRING" id="93625.A0A409WLD3"/>
<accession>A0A409WLD3</accession>
<reference evidence="1 2" key="1">
    <citation type="journal article" date="2018" name="Evol. Lett.">
        <title>Horizontal gene cluster transfer increased hallucinogenic mushroom diversity.</title>
        <authorList>
            <person name="Reynolds H.T."/>
            <person name="Vijayakumar V."/>
            <person name="Gluck-Thaler E."/>
            <person name="Korotkin H.B."/>
            <person name="Matheny P.B."/>
            <person name="Slot J.C."/>
        </authorList>
    </citation>
    <scope>NUCLEOTIDE SEQUENCE [LARGE SCALE GENOMIC DNA]</scope>
    <source>
        <strain evidence="1 2">2631</strain>
    </source>
</reference>
<keyword evidence="2" id="KW-1185">Reference proteome</keyword>
<evidence type="ECO:0000313" key="1">
    <source>
        <dbReference type="EMBL" id="PPQ79336.1"/>
    </source>
</evidence>
<dbReference type="Gene3D" id="3.40.50.10300">
    <property type="entry name" value="CoaB-like"/>
    <property type="match status" value="1"/>
</dbReference>
<dbReference type="OrthoDB" id="70224at2759"/>
<dbReference type="AlphaFoldDB" id="A0A409WLD3"/>
<dbReference type="SUPFAM" id="SSF102645">
    <property type="entry name" value="CoaB-like"/>
    <property type="match status" value="1"/>
</dbReference>
<proteinExistence type="predicted"/>
<dbReference type="InterPro" id="IPR035929">
    <property type="entry name" value="CoaB-like_sf"/>
</dbReference>
<dbReference type="EMBL" id="NHYD01003377">
    <property type="protein sequence ID" value="PPQ79336.1"/>
    <property type="molecule type" value="Genomic_DNA"/>
</dbReference>
<dbReference type="InParanoid" id="A0A409WLD3"/>